<accession>A0A6J4VKV3</accession>
<evidence type="ECO:0000313" key="2">
    <source>
        <dbReference type="EMBL" id="CAA9579148.1"/>
    </source>
</evidence>
<proteinExistence type="predicted"/>
<reference evidence="2" key="1">
    <citation type="submission" date="2020-02" db="EMBL/GenBank/DDBJ databases">
        <authorList>
            <person name="Meier V. D."/>
        </authorList>
    </citation>
    <scope>NUCLEOTIDE SEQUENCE</scope>
    <source>
        <strain evidence="2">AVDCRST_MAG18</strain>
    </source>
</reference>
<protein>
    <submittedName>
        <fullName evidence="2">Uncharacterized protein</fullName>
    </submittedName>
</protein>
<gene>
    <name evidence="2" type="ORF">AVDCRST_MAG18-2912</name>
</gene>
<evidence type="ECO:0000256" key="1">
    <source>
        <dbReference type="SAM" id="MobiDB-lite"/>
    </source>
</evidence>
<dbReference type="EMBL" id="CADCWN010000219">
    <property type="protein sequence ID" value="CAA9579148.1"/>
    <property type="molecule type" value="Genomic_DNA"/>
</dbReference>
<feature type="region of interest" description="Disordered" evidence="1">
    <location>
        <begin position="1"/>
        <end position="63"/>
    </location>
</feature>
<name>A0A6J4VKV3_9BACT</name>
<sequence length="83" mass="8792">CPIGALPSPVSSARRGSGVTNPASSARVCPHGCSSRRVTSGRSGPTYLAPTRPCVQRTRSTPGPIIVRIAARSTRRAPRTRRR</sequence>
<organism evidence="2">
    <name type="scientific">uncultured Thermomicrobiales bacterium</name>
    <dbReference type="NCBI Taxonomy" id="1645740"/>
    <lineage>
        <taxon>Bacteria</taxon>
        <taxon>Pseudomonadati</taxon>
        <taxon>Thermomicrobiota</taxon>
        <taxon>Thermomicrobia</taxon>
        <taxon>Thermomicrobiales</taxon>
        <taxon>environmental samples</taxon>
    </lineage>
</organism>
<feature type="non-terminal residue" evidence="2">
    <location>
        <position position="83"/>
    </location>
</feature>
<dbReference type="AlphaFoldDB" id="A0A6J4VKV3"/>
<feature type="non-terminal residue" evidence="2">
    <location>
        <position position="1"/>
    </location>
</feature>